<comment type="similarity">
    <text evidence="1">Belongs to the LysR transcriptional regulatory family.</text>
</comment>
<sequence>MPKERALTLDALRVMDAIERRGSFAAAAEELGKVPSALSYTMQKLEDELDVVLFDRSGHRTKFTNVGRLLLERGRFLLDAADKLAGDAEALARGWEPQLTIVCEALVSCEYLYPLVNKLEEKSHTQLNLLTEVLAGAWESLEEGRADIVIAPTLHFRTSTEINSRKLYSMKSLYVASADHPILNEPDPDAESARLKYRGIAVADSARIRPTITVQVLDRQSRLTVSNLENKYRAIVAGLGVGTLPYPMIAEDLRQGRLKVISDTYQRDIDVIMAWRRDSMGEAKSWALREIPKLFAKKFPQS</sequence>
<dbReference type="SUPFAM" id="SSF53850">
    <property type="entry name" value="Periplasmic binding protein-like II"/>
    <property type="match status" value="1"/>
</dbReference>
<dbReference type="InterPro" id="IPR000847">
    <property type="entry name" value="LysR_HTH_N"/>
</dbReference>
<feature type="domain" description="HTH lysR-type" evidence="5">
    <location>
        <begin position="7"/>
        <end position="64"/>
    </location>
</feature>
<dbReference type="AlphaFoldDB" id="A0A1H9DPX3"/>
<reference evidence="7" key="1">
    <citation type="submission" date="2016-10" db="EMBL/GenBank/DDBJ databases">
        <authorList>
            <person name="Varghese N."/>
            <person name="Submissions S."/>
        </authorList>
    </citation>
    <scope>NUCLEOTIDE SEQUENCE [LARGE SCALE GENOMIC DNA]</scope>
    <source>
        <strain evidence="7">8N4</strain>
    </source>
</reference>
<dbReference type="Pfam" id="PF00126">
    <property type="entry name" value="HTH_1"/>
    <property type="match status" value="1"/>
</dbReference>
<protein>
    <submittedName>
        <fullName evidence="6">DNA-binding transcriptional regulator, LysR family</fullName>
    </submittedName>
</protein>
<dbReference type="InterPro" id="IPR036390">
    <property type="entry name" value="WH_DNA-bd_sf"/>
</dbReference>
<evidence type="ECO:0000313" key="6">
    <source>
        <dbReference type="EMBL" id="SEQ15469.1"/>
    </source>
</evidence>
<evidence type="ECO:0000256" key="2">
    <source>
        <dbReference type="ARBA" id="ARBA00023015"/>
    </source>
</evidence>
<organism evidence="6 7">
    <name type="scientific">Rosenbergiella nectarea</name>
    <dbReference type="NCBI Taxonomy" id="988801"/>
    <lineage>
        <taxon>Bacteria</taxon>
        <taxon>Pseudomonadati</taxon>
        <taxon>Pseudomonadota</taxon>
        <taxon>Gammaproteobacteria</taxon>
        <taxon>Enterobacterales</taxon>
        <taxon>Erwiniaceae</taxon>
        <taxon>Rosenbergiella</taxon>
    </lineage>
</organism>
<dbReference type="STRING" id="988801.SAMN05216522_101365"/>
<dbReference type="Gene3D" id="1.10.10.10">
    <property type="entry name" value="Winged helix-like DNA-binding domain superfamily/Winged helix DNA-binding domain"/>
    <property type="match status" value="1"/>
</dbReference>
<dbReference type="EMBL" id="FOGC01000001">
    <property type="protein sequence ID" value="SEQ15469.1"/>
    <property type="molecule type" value="Genomic_DNA"/>
</dbReference>
<keyword evidence="2" id="KW-0805">Transcription regulation</keyword>
<dbReference type="PANTHER" id="PTHR30126:SF22">
    <property type="entry name" value="HTH-TYPE TRANSCRIPTIONAL REGULATOR YHAJ-RELATED"/>
    <property type="match status" value="1"/>
</dbReference>
<evidence type="ECO:0000259" key="5">
    <source>
        <dbReference type="PROSITE" id="PS50931"/>
    </source>
</evidence>
<dbReference type="PANTHER" id="PTHR30126">
    <property type="entry name" value="HTH-TYPE TRANSCRIPTIONAL REGULATOR"/>
    <property type="match status" value="1"/>
</dbReference>
<evidence type="ECO:0000313" key="7">
    <source>
        <dbReference type="Proteomes" id="UP000242515"/>
    </source>
</evidence>
<evidence type="ECO:0000256" key="3">
    <source>
        <dbReference type="ARBA" id="ARBA00023125"/>
    </source>
</evidence>
<dbReference type="GO" id="GO:0003700">
    <property type="term" value="F:DNA-binding transcription factor activity"/>
    <property type="evidence" value="ECO:0007669"/>
    <property type="project" value="InterPro"/>
</dbReference>
<proteinExistence type="inferred from homology"/>
<name>A0A1H9DPX3_9GAMM</name>
<evidence type="ECO:0000256" key="1">
    <source>
        <dbReference type="ARBA" id="ARBA00009437"/>
    </source>
</evidence>
<dbReference type="FunFam" id="1.10.10.10:FF:000063">
    <property type="entry name" value="LysR family transcriptional regulator"/>
    <property type="match status" value="1"/>
</dbReference>
<dbReference type="InterPro" id="IPR036388">
    <property type="entry name" value="WH-like_DNA-bd_sf"/>
</dbReference>
<dbReference type="InterPro" id="IPR005119">
    <property type="entry name" value="LysR_subst-bd"/>
</dbReference>
<dbReference type="GO" id="GO:0000976">
    <property type="term" value="F:transcription cis-regulatory region binding"/>
    <property type="evidence" value="ECO:0007669"/>
    <property type="project" value="TreeGrafter"/>
</dbReference>
<keyword evidence="7" id="KW-1185">Reference proteome</keyword>
<dbReference type="RefSeq" id="WP_092671846.1">
    <property type="nucleotide sequence ID" value="NZ_FOGC01000001.1"/>
</dbReference>
<dbReference type="SUPFAM" id="SSF46785">
    <property type="entry name" value="Winged helix' DNA-binding domain"/>
    <property type="match status" value="1"/>
</dbReference>
<dbReference type="OrthoDB" id="196624at2"/>
<dbReference type="PROSITE" id="PS50931">
    <property type="entry name" value="HTH_LYSR"/>
    <property type="match status" value="1"/>
</dbReference>
<dbReference type="Gene3D" id="3.40.190.290">
    <property type="match status" value="1"/>
</dbReference>
<keyword evidence="4" id="KW-0804">Transcription</keyword>
<gene>
    <name evidence="6" type="ORF">SAMN05216522_101365</name>
</gene>
<dbReference type="Proteomes" id="UP000242515">
    <property type="component" value="Unassembled WGS sequence"/>
</dbReference>
<keyword evidence="3 6" id="KW-0238">DNA-binding</keyword>
<dbReference type="Pfam" id="PF03466">
    <property type="entry name" value="LysR_substrate"/>
    <property type="match status" value="1"/>
</dbReference>
<accession>A0A1H9DPX3</accession>
<evidence type="ECO:0000256" key="4">
    <source>
        <dbReference type="ARBA" id="ARBA00023163"/>
    </source>
</evidence>